<dbReference type="GO" id="GO:0003735">
    <property type="term" value="F:structural constituent of ribosome"/>
    <property type="evidence" value="ECO:0007669"/>
    <property type="project" value="InterPro"/>
</dbReference>
<dbReference type="GO" id="GO:0005840">
    <property type="term" value="C:ribosome"/>
    <property type="evidence" value="ECO:0007669"/>
    <property type="project" value="UniProtKB-KW"/>
</dbReference>
<evidence type="ECO:0000256" key="1">
    <source>
        <dbReference type="ARBA" id="ARBA00007596"/>
    </source>
</evidence>
<evidence type="ECO:0000256" key="5">
    <source>
        <dbReference type="HAMAP-Rule" id="MF_00294"/>
    </source>
</evidence>
<keyword evidence="3 5" id="KW-0687">Ribonucleoprotein</keyword>
<dbReference type="SUPFAM" id="SSF57829">
    <property type="entry name" value="Zn-binding ribosomal proteins"/>
    <property type="match status" value="1"/>
</dbReference>
<dbReference type="Pfam" id="PF00471">
    <property type="entry name" value="Ribosomal_L33"/>
    <property type="match status" value="1"/>
</dbReference>
<keyword evidence="7" id="KW-1185">Reference proteome</keyword>
<dbReference type="GO" id="GO:0006412">
    <property type="term" value="P:translation"/>
    <property type="evidence" value="ECO:0007669"/>
    <property type="project" value="UniProtKB-UniRule"/>
</dbReference>
<dbReference type="PATRIC" id="fig|1335616.4.peg.1136"/>
<dbReference type="GO" id="GO:1990904">
    <property type="term" value="C:ribonucleoprotein complex"/>
    <property type="evidence" value="ECO:0007669"/>
    <property type="project" value="UniProtKB-KW"/>
</dbReference>
<dbReference type="Gene3D" id="2.20.28.120">
    <property type="entry name" value="Ribosomal protein L33"/>
    <property type="match status" value="1"/>
</dbReference>
<dbReference type="Proteomes" id="UP000032279">
    <property type="component" value="Unassembled WGS sequence"/>
</dbReference>
<dbReference type="InterPro" id="IPR001705">
    <property type="entry name" value="Ribosomal_bL33"/>
</dbReference>
<sequence length="50" mass="5850">MVAQKKVALACSVCGSRNYTIAANPNRQERLEIKKFCKYCQKYTLHRETR</sequence>
<proteinExistence type="inferred from homology"/>
<protein>
    <recommendedName>
        <fullName evidence="4 5">Large ribosomal subunit protein bL33</fullName>
    </recommendedName>
</protein>
<keyword evidence="2 5" id="KW-0689">Ribosomal protein</keyword>
<name>A0A0D0Y4P2_9LACO</name>
<reference evidence="6 7" key="1">
    <citation type="submission" date="2013-08" db="EMBL/GenBank/DDBJ databases">
        <title>Lactobacillus wasatchii sp. WDC04, a late gas producing bacteria isolated from aged chedder cheese.</title>
        <authorList>
            <person name="Oberg C.J."/>
            <person name="Culumber M."/>
            <person name="McMahon D.J."/>
            <person name="Broadbent J.R."/>
            <person name="Oberg T.S."/>
            <person name="Ortaki F."/>
        </authorList>
    </citation>
    <scope>NUCLEOTIDE SEQUENCE [LARGE SCALE GENOMIC DNA]</scope>
    <source>
        <strain evidence="6 7">WDC04</strain>
    </source>
</reference>
<evidence type="ECO:0000256" key="2">
    <source>
        <dbReference type="ARBA" id="ARBA00022980"/>
    </source>
</evidence>
<gene>
    <name evidence="5" type="primary">rpmG</name>
    <name evidence="6" type="ORF">WDC_1129</name>
</gene>
<dbReference type="EMBL" id="AWTT01000025">
    <property type="protein sequence ID" value="KIS03253.1"/>
    <property type="molecule type" value="Genomic_DNA"/>
</dbReference>
<dbReference type="AlphaFoldDB" id="A0A0D0Y4P2"/>
<comment type="caution">
    <text evidence="6">The sequence shown here is derived from an EMBL/GenBank/DDBJ whole genome shotgun (WGS) entry which is preliminary data.</text>
</comment>
<dbReference type="HAMAP" id="MF_00294">
    <property type="entry name" value="Ribosomal_bL33"/>
    <property type="match status" value="1"/>
</dbReference>
<evidence type="ECO:0000256" key="3">
    <source>
        <dbReference type="ARBA" id="ARBA00023274"/>
    </source>
</evidence>
<comment type="similarity">
    <text evidence="1 5">Belongs to the bacterial ribosomal protein bL33 family.</text>
</comment>
<dbReference type="STRING" id="1335616.WDC_1129"/>
<dbReference type="NCBIfam" id="TIGR01023">
    <property type="entry name" value="rpmG_bact"/>
    <property type="match status" value="1"/>
</dbReference>
<dbReference type="GO" id="GO:0005737">
    <property type="term" value="C:cytoplasm"/>
    <property type="evidence" value="ECO:0007669"/>
    <property type="project" value="UniProtKB-ARBA"/>
</dbReference>
<evidence type="ECO:0000313" key="7">
    <source>
        <dbReference type="Proteomes" id="UP000032279"/>
    </source>
</evidence>
<dbReference type="NCBIfam" id="NF001764">
    <property type="entry name" value="PRK00504.1"/>
    <property type="match status" value="1"/>
</dbReference>
<organism evidence="6 7">
    <name type="scientific">Paucilactobacillus wasatchensis</name>
    <dbReference type="NCBI Taxonomy" id="1335616"/>
    <lineage>
        <taxon>Bacteria</taxon>
        <taxon>Bacillati</taxon>
        <taxon>Bacillota</taxon>
        <taxon>Bacilli</taxon>
        <taxon>Lactobacillales</taxon>
        <taxon>Lactobacillaceae</taxon>
        <taxon>Paucilactobacillus</taxon>
    </lineage>
</organism>
<dbReference type="InterPro" id="IPR011332">
    <property type="entry name" value="Ribosomal_zn-bd"/>
</dbReference>
<dbReference type="RefSeq" id="WP_191978652.1">
    <property type="nucleotide sequence ID" value="NZ_AWTT01000025.1"/>
</dbReference>
<evidence type="ECO:0000313" key="6">
    <source>
        <dbReference type="EMBL" id="KIS03253.1"/>
    </source>
</evidence>
<evidence type="ECO:0000256" key="4">
    <source>
        <dbReference type="ARBA" id="ARBA00035176"/>
    </source>
</evidence>
<dbReference type="InterPro" id="IPR038584">
    <property type="entry name" value="Ribosomal_bL33_sf"/>
</dbReference>
<accession>A0A0D0Y4P2</accession>